<evidence type="ECO:0000256" key="1">
    <source>
        <dbReference type="SAM" id="SignalP"/>
    </source>
</evidence>
<dbReference type="Proteomes" id="UP001629113">
    <property type="component" value="Unassembled WGS sequence"/>
</dbReference>
<evidence type="ECO:0000313" key="3">
    <source>
        <dbReference type="Proteomes" id="UP001629113"/>
    </source>
</evidence>
<gene>
    <name evidence="2" type="ORF">PVAG01_04774</name>
</gene>
<reference evidence="2 3" key="1">
    <citation type="submission" date="2024-06" db="EMBL/GenBank/DDBJ databases">
        <title>Complete genome of Phlyctema vagabunda strain 19-DSS-EL-015.</title>
        <authorList>
            <person name="Fiorenzani C."/>
        </authorList>
    </citation>
    <scope>NUCLEOTIDE SEQUENCE [LARGE SCALE GENOMIC DNA]</scope>
    <source>
        <strain evidence="2 3">19-DSS-EL-015</strain>
    </source>
</reference>
<evidence type="ECO:0000313" key="2">
    <source>
        <dbReference type="EMBL" id="KAL3423027.1"/>
    </source>
</evidence>
<keyword evidence="1" id="KW-0732">Signal</keyword>
<organism evidence="2 3">
    <name type="scientific">Phlyctema vagabunda</name>
    <dbReference type="NCBI Taxonomy" id="108571"/>
    <lineage>
        <taxon>Eukaryota</taxon>
        <taxon>Fungi</taxon>
        <taxon>Dikarya</taxon>
        <taxon>Ascomycota</taxon>
        <taxon>Pezizomycotina</taxon>
        <taxon>Leotiomycetes</taxon>
        <taxon>Helotiales</taxon>
        <taxon>Dermateaceae</taxon>
        <taxon>Phlyctema</taxon>
    </lineage>
</organism>
<feature type="chain" id="PRO_5045910300" description="DNase1 protein" evidence="1">
    <location>
        <begin position="21"/>
        <end position="181"/>
    </location>
</feature>
<proteinExistence type="predicted"/>
<feature type="signal peptide" evidence="1">
    <location>
        <begin position="1"/>
        <end position="20"/>
    </location>
</feature>
<accession>A0ABR4PI62</accession>
<evidence type="ECO:0008006" key="4">
    <source>
        <dbReference type="Google" id="ProtNLM"/>
    </source>
</evidence>
<protein>
    <recommendedName>
        <fullName evidence="4">DNase1 protein</fullName>
    </recommendedName>
</protein>
<sequence length="181" mass="20086">MQFINTLIFVASVLATFATAENVIHFHNQDATSRTIYFTASAGHEEIESLNITGLNTIQNVTFPQGWEGNWYAISEGEANLPGMLGEILWNGWNGFNYFDVSAIVNPDDHQGVKILKPMNSDEPISGCQSFPCANAYNKPDDIQTLSTDDNELICLLGNLESSKRSTREKRFAHSFVAGDY</sequence>
<name>A0ABR4PI62_9HELO</name>
<comment type="caution">
    <text evidence="2">The sequence shown here is derived from an EMBL/GenBank/DDBJ whole genome shotgun (WGS) entry which is preliminary data.</text>
</comment>
<dbReference type="EMBL" id="JBFCZG010000004">
    <property type="protein sequence ID" value="KAL3423027.1"/>
    <property type="molecule type" value="Genomic_DNA"/>
</dbReference>
<keyword evidence="3" id="KW-1185">Reference proteome</keyword>